<dbReference type="InterPro" id="IPR008983">
    <property type="entry name" value="Tumour_necrosis_fac-like_dom"/>
</dbReference>
<accession>A0ABM3WLT8</accession>
<evidence type="ECO:0000256" key="2">
    <source>
        <dbReference type="SAM" id="Phobius"/>
    </source>
</evidence>
<dbReference type="InterPro" id="IPR006052">
    <property type="entry name" value="TNF_dom"/>
</dbReference>
<dbReference type="Gene3D" id="2.60.120.40">
    <property type="match status" value="1"/>
</dbReference>
<evidence type="ECO:0000256" key="1">
    <source>
        <dbReference type="ARBA" id="ARBA00008670"/>
    </source>
</evidence>
<evidence type="ECO:0000313" key="5">
    <source>
        <dbReference type="RefSeq" id="XP_060037532.1"/>
    </source>
</evidence>
<dbReference type="PANTHER" id="PTHR15153">
    <property type="entry name" value="TUMOR NECROSIS FACTOR LIGAND SUPERFAMILY MEMBER 9"/>
    <property type="match status" value="1"/>
</dbReference>
<dbReference type="Proteomes" id="UP001652624">
    <property type="component" value="Chromosome 23"/>
</dbReference>
<protein>
    <submittedName>
        <fullName evidence="5">Tumor necrosis factor ligand superfamily member 9</fullName>
    </submittedName>
</protein>
<keyword evidence="2" id="KW-0472">Membrane</keyword>
<organism evidence="4 5">
    <name type="scientific">Erinaceus europaeus</name>
    <name type="common">Western European hedgehog</name>
    <dbReference type="NCBI Taxonomy" id="9365"/>
    <lineage>
        <taxon>Eukaryota</taxon>
        <taxon>Metazoa</taxon>
        <taxon>Chordata</taxon>
        <taxon>Craniata</taxon>
        <taxon>Vertebrata</taxon>
        <taxon>Euteleostomi</taxon>
        <taxon>Mammalia</taxon>
        <taxon>Eutheria</taxon>
        <taxon>Laurasiatheria</taxon>
        <taxon>Eulipotyphla</taxon>
        <taxon>Erinaceidae</taxon>
        <taxon>Erinaceinae</taxon>
        <taxon>Erinaceus</taxon>
    </lineage>
</organism>
<keyword evidence="2" id="KW-0812">Transmembrane</keyword>
<dbReference type="RefSeq" id="XP_060037532.1">
    <property type="nucleotide sequence ID" value="XM_060181549.1"/>
</dbReference>
<dbReference type="SUPFAM" id="SSF49842">
    <property type="entry name" value="TNF-like"/>
    <property type="match status" value="1"/>
</dbReference>
<dbReference type="Pfam" id="PF00229">
    <property type="entry name" value="TNF"/>
    <property type="match status" value="1"/>
</dbReference>
<dbReference type="PANTHER" id="PTHR15153:SF0">
    <property type="entry name" value="TUMOR NECROSIS FACTOR LIGAND SUPERFAMILY MEMBER 9"/>
    <property type="match status" value="1"/>
</dbReference>
<evidence type="ECO:0000259" key="3">
    <source>
        <dbReference type="PROSITE" id="PS50049"/>
    </source>
</evidence>
<feature type="transmembrane region" description="Helical" evidence="2">
    <location>
        <begin position="25"/>
        <end position="46"/>
    </location>
</feature>
<keyword evidence="2" id="KW-1133">Transmembrane helix</keyword>
<dbReference type="GeneID" id="103115215"/>
<comment type="similarity">
    <text evidence="1">Belongs to the tumor necrosis factor family.</text>
</comment>
<gene>
    <name evidence="5" type="primary">TNFSF9</name>
</gene>
<sequence>MPDPEDPERPGDPAAPRLGRAALPWLLGSALLLLLLGGGAFASVAWTAPPAHTPTPGAPPEPPDRCAHLRRAAQAQYGQLVAENAQLTEGPLSWYSLPGLANVYLSPGLSYDPQTQELVVAEAGTYYVYLQLDLRRVLDGQGSSSSVSSALHLRPPVSGTDAGLALTLDLPPPSFPAKDSVTAFQGTLLHLEAGHRLAVHLGPLTRNHSDWQLAQGATIWGLFQVASGGFPSELTMLQPTGHPSRV</sequence>
<dbReference type="InterPro" id="IPR042373">
    <property type="entry name" value="TNFSF9"/>
</dbReference>
<reference evidence="5" key="1">
    <citation type="submission" date="2025-08" db="UniProtKB">
        <authorList>
            <consortium name="RefSeq"/>
        </authorList>
    </citation>
    <scope>IDENTIFICATION</scope>
</reference>
<dbReference type="PROSITE" id="PS50049">
    <property type="entry name" value="THD_2"/>
    <property type="match status" value="1"/>
</dbReference>
<name>A0ABM3WLT8_ERIEU</name>
<proteinExistence type="inferred from homology"/>
<feature type="domain" description="THD" evidence="3">
    <location>
        <begin position="65"/>
        <end position="225"/>
    </location>
</feature>
<dbReference type="SMART" id="SM00207">
    <property type="entry name" value="TNF"/>
    <property type="match status" value="1"/>
</dbReference>
<keyword evidence="4" id="KW-1185">Reference proteome</keyword>
<evidence type="ECO:0000313" key="4">
    <source>
        <dbReference type="Proteomes" id="UP001652624"/>
    </source>
</evidence>